<evidence type="ECO:0008006" key="4">
    <source>
        <dbReference type="Google" id="ProtNLM"/>
    </source>
</evidence>
<evidence type="ECO:0000256" key="1">
    <source>
        <dbReference type="SAM" id="SignalP"/>
    </source>
</evidence>
<feature type="signal peptide" evidence="1">
    <location>
        <begin position="1"/>
        <end position="26"/>
    </location>
</feature>
<dbReference type="STRING" id="871652.SAMN04515673_10193"/>
<evidence type="ECO:0000313" key="3">
    <source>
        <dbReference type="Proteomes" id="UP000199302"/>
    </source>
</evidence>
<keyword evidence="1" id="KW-0732">Signal</keyword>
<dbReference type="RefSeq" id="WP_092075513.1">
    <property type="nucleotide sequence ID" value="NZ_FOYI01000001.1"/>
</dbReference>
<sequence length="136" mass="14549">MTFERFIASAACAACLGFVAAAPAGAADLSCDAAKLRLVDEMERNGYEATHGIAPRDVVEDEANRWSLAVATYVSASMAMQQGRGTAQTAEWVVVGDRLADCWSSGAPDQATVDKFNSLFTSEVRSDLLRRAEALR</sequence>
<keyword evidence="3" id="KW-1185">Reference proteome</keyword>
<protein>
    <recommendedName>
        <fullName evidence="4">Lipoprotein</fullName>
    </recommendedName>
</protein>
<reference evidence="2 3" key="1">
    <citation type="submission" date="2016-10" db="EMBL/GenBank/DDBJ databases">
        <authorList>
            <person name="de Groot N.N."/>
        </authorList>
    </citation>
    <scope>NUCLEOTIDE SEQUENCE [LARGE SCALE GENOMIC DNA]</scope>
    <source>
        <strain evidence="3">KMM 9023,NRIC 0796,JCM 17311,KCTC 23692</strain>
    </source>
</reference>
<name>A0A1I6CNL7_9RHOB</name>
<dbReference type="AlphaFoldDB" id="A0A1I6CNL7"/>
<gene>
    <name evidence="2" type="ORF">SAMN04515673_10193</name>
</gene>
<proteinExistence type="predicted"/>
<accession>A0A1I6CNL7</accession>
<evidence type="ECO:0000313" key="2">
    <source>
        <dbReference type="EMBL" id="SFQ94764.1"/>
    </source>
</evidence>
<dbReference type="Proteomes" id="UP000199302">
    <property type="component" value="Unassembled WGS sequence"/>
</dbReference>
<feature type="chain" id="PRO_5011676739" description="Lipoprotein" evidence="1">
    <location>
        <begin position="27"/>
        <end position="136"/>
    </location>
</feature>
<dbReference type="EMBL" id="FOYI01000001">
    <property type="protein sequence ID" value="SFQ94764.1"/>
    <property type="molecule type" value="Genomic_DNA"/>
</dbReference>
<organism evidence="2 3">
    <name type="scientific">Poseidonocella sedimentorum</name>
    <dbReference type="NCBI Taxonomy" id="871652"/>
    <lineage>
        <taxon>Bacteria</taxon>
        <taxon>Pseudomonadati</taxon>
        <taxon>Pseudomonadota</taxon>
        <taxon>Alphaproteobacteria</taxon>
        <taxon>Rhodobacterales</taxon>
        <taxon>Roseobacteraceae</taxon>
        <taxon>Poseidonocella</taxon>
    </lineage>
</organism>